<protein>
    <recommendedName>
        <fullName evidence="2">DUF7282 domain-containing protein</fullName>
    </recommendedName>
</protein>
<feature type="region of interest" description="Disordered" evidence="1">
    <location>
        <begin position="319"/>
        <end position="393"/>
    </location>
</feature>
<dbReference type="InterPro" id="IPR055706">
    <property type="entry name" value="Slg1/2_DUF7282"/>
</dbReference>
<evidence type="ECO:0000259" key="2">
    <source>
        <dbReference type="Pfam" id="PF23951"/>
    </source>
</evidence>
<dbReference type="EMBL" id="JAMQON010000004">
    <property type="protein sequence ID" value="MDS0260651.1"/>
    <property type="molecule type" value="Genomic_DNA"/>
</dbReference>
<sequence>MTDETTDESGDATARTDSDWELPSRLTARRDILKTGAAASAVLGVGFAGATGGLAQEGDDAGNETETVAEQASVSFLNQPTDGTAVTVESVTVPEGGYVTVHDATLLDGAVVESVIGVSDYLDPGAYEAVEVDLYEVPGGSTDQSALEETQALFAMPHEETTDNESYDFVESGGESDGPYVREGQAVVDVGYAVVDGAANGTATPENATATPENATATPENATATPTDAADGEASVTFLNQSTDGTTVTVAAVTLPEGGYVAVHDVTLLDGAVVESVIGVSEYLEPGSYVDGEITLYEVPGAEFDQSALEETQALIAMPHEETTDNESYDFVESGGESDGPYVQAGQPVVTAAYASVDEEAETATPDGETDTPEGNETDTPEDNETAPENETA</sequence>
<dbReference type="Proteomes" id="UP001259659">
    <property type="component" value="Unassembled WGS sequence"/>
</dbReference>
<accession>A0ABU2FEF7</accession>
<dbReference type="Pfam" id="PF23951">
    <property type="entry name" value="DUF7282"/>
    <property type="match status" value="2"/>
</dbReference>
<feature type="compositionally biased region" description="Acidic residues" evidence="1">
    <location>
        <begin position="1"/>
        <end position="10"/>
    </location>
</feature>
<dbReference type="RefSeq" id="WP_310920377.1">
    <property type="nucleotide sequence ID" value="NZ_JAMQON010000004.1"/>
</dbReference>
<proteinExistence type="predicted"/>
<gene>
    <name evidence="3" type="ORF">NDI56_14690</name>
</gene>
<keyword evidence="4" id="KW-1185">Reference proteome</keyword>
<organism evidence="3 4">
    <name type="scientific">Haloarcula saliterrae</name>
    <dbReference type="NCBI Taxonomy" id="2950534"/>
    <lineage>
        <taxon>Archaea</taxon>
        <taxon>Methanobacteriati</taxon>
        <taxon>Methanobacteriota</taxon>
        <taxon>Stenosarchaea group</taxon>
        <taxon>Halobacteria</taxon>
        <taxon>Halobacteriales</taxon>
        <taxon>Haloarculaceae</taxon>
        <taxon>Haloarcula</taxon>
    </lineage>
</organism>
<feature type="domain" description="DUF7282" evidence="2">
    <location>
        <begin position="234"/>
        <end position="354"/>
    </location>
</feature>
<dbReference type="PROSITE" id="PS51318">
    <property type="entry name" value="TAT"/>
    <property type="match status" value="1"/>
</dbReference>
<reference evidence="3 4" key="1">
    <citation type="submission" date="2022-06" db="EMBL/GenBank/DDBJ databases">
        <title>Haloarcula sp. a new haloarchaeum isolate from saline soil.</title>
        <authorList>
            <person name="Strakova D."/>
            <person name="Galisteo C."/>
            <person name="Sanchez-Porro C."/>
            <person name="Ventosa A."/>
        </authorList>
    </citation>
    <scope>NUCLEOTIDE SEQUENCE [LARGE SCALE GENOMIC DNA]</scope>
    <source>
        <strain evidence="3 4">S1CR25-12</strain>
    </source>
</reference>
<dbReference type="InterPro" id="IPR006311">
    <property type="entry name" value="TAT_signal"/>
</dbReference>
<feature type="domain" description="DUF7282" evidence="2">
    <location>
        <begin position="72"/>
        <end position="189"/>
    </location>
</feature>
<feature type="region of interest" description="Disordered" evidence="1">
    <location>
        <begin position="202"/>
        <end position="228"/>
    </location>
</feature>
<feature type="compositionally biased region" description="Acidic residues" evidence="1">
    <location>
        <begin position="357"/>
        <end position="393"/>
    </location>
</feature>
<comment type="caution">
    <text evidence="3">The sequence shown here is derived from an EMBL/GenBank/DDBJ whole genome shotgun (WGS) entry which is preliminary data.</text>
</comment>
<feature type="region of interest" description="Disordered" evidence="1">
    <location>
        <begin position="1"/>
        <end position="23"/>
    </location>
</feature>
<name>A0ABU2FEF7_9EURY</name>
<evidence type="ECO:0000256" key="1">
    <source>
        <dbReference type="SAM" id="MobiDB-lite"/>
    </source>
</evidence>
<evidence type="ECO:0000313" key="3">
    <source>
        <dbReference type="EMBL" id="MDS0260651.1"/>
    </source>
</evidence>
<evidence type="ECO:0000313" key="4">
    <source>
        <dbReference type="Proteomes" id="UP001259659"/>
    </source>
</evidence>